<protein>
    <submittedName>
        <fullName evidence="2">Putative isomerase YbhE</fullName>
    </submittedName>
</protein>
<dbReference type="PANTHER" id="PTHR30344:SF1">
    <property type="entry name" value="6-PHOSPHOGLUCONOLACTONASE"/>
    <property type="match status" value="1"/>
</dbReference>
<evidence type="ECO:0000313" key="3">
    <source>
        <dbReference type="Proteomes" id="UP000799640"/>
    </source>
</evidence>
<reference evidence="2" key="1">
    <citation type="journal article" date="2020" name="Stud. Mycol.">
        <title>101 Dothideomycetes genomes: a test case for predicting lifestyles and emergence of pathogens.</title>
        <authorList>
            <person name="Haridas S."/>
            <person name="Albert R."/>
            <person name="Binder M."/>
            <person name="Bloem J."/>
            <person name="Labutti K."/>
            <person name="Salamov A."/>
            <person name="Andreopoulos B."/>
            <person name="Baker S."/>
            <person name="Barry K."/>
            <person name="Bills G."/>
            <person name="Bluhm B."/>
            <person name="Cannon C."/>
            <person name="Castanera R."/>
            <person name="Culley D."/>
            <person name="Daum C."/>
            <person name="Ezra D."/>
            <person name="Gonzalez J."/>
            <person name="Henrissat B."/>
            <person name="Kuo A."/>
            <person name="Liang C."/>
            <person name="Lipzen A."/>
            <person name="Lutzoni F."/>
            <person name="Magnuson J."/>
            <person name="Mondo S."/>
            <person name="Nolan M."/>
            <person name="Ohm R."/>
            <person name="Pangilinan J."/>
            <person name="Park H.-J."/>
            <person name="Ramirez L."/>
            <person name="Alfaro M."/>
            <person name="Sun H."/>
            <person name="Tritt A."/>
            <person name="Yoshinaga Y."/>
            <person name="Zwiers L.-H."/>
            <person name="Turgeon B."/>
            <person name="Goodwin S."/>
            <person name="Spatafora J."/>
            <person name="Crous P."/>
            <person name="Grigoriev I."/>
        </authorList>
    </citation>
    <scope>NUCLEOTIDE SEQUENCE</scope>
    <source>
        <strain evidence="2">CBS 262.69</strain>
    </source>
</reference>
<proteinExistence type="inferred from homology"/>
<gene>
    <name evidence="2" type="ORF">EJ06DRAFT_532950</name>
</gene>
<dbReference type="Gene3D" id="2.130.10.10">
    <property type="entry name" value="YVTN repeat-like/Quinoprotein amine dehydrogenase"/>
    <property type="match status" value="1"/>
</dbReference>
<dbReference type="GO" id="GO:0016853">
    <property type="term" value="F:isomerase activity"/>
    <property type="evidence" value="ECO:0007669"/>
    <property type="project" value="UniProtKB-KW"/>
</dbReference>
<evidence type="ECO:0000313" key="2">
    <source>
        <dbReference type="EMBL" id="KAF2397325.1"/>
    </source>
</evidence>
<dbReference type="PANTHER" id="PTHR30344">
    <property type="entry name" value="6-PHOSPHOGLUCONOLACTONASE-RELATED"/>
    <property type="match status" value="1"/>
</dbReference>
<dbReference type="GO" id="GO:0017057">
    <property type="term" value="F:6-phosphogluconolactonase activity"/>
    <property type="evidence" value="ECO:0007669"/>
    <property type="project" value="TreeGrafter"/>
</dbReference>
<dbReference type="Pfam" id="PF10282">
    <property type="entry name" value="Lactonase"/>
    <property type="match status" value="1"/>
</dbReference>
<keyword evidence="3" id="KW-1185">Reference proteome</keyword>
<comment type="similarity">
    <text evidence="1">Belongs to the cycloisomerase 2 family.</text>
</comment>
<dbReference type="InterPro" id="IPR011045">
    <property type="entry name" value="N2O_reductase_N"/>
</dbReference>
<organism evidence="2 3">
    <name type="scientific">Trichodelitschia bisporula</name>
    <dbReference type="NCBI Taxonomy" id="703511"/>
    <lineage>
        <taxon>Eukaryota</taxon>
        <taxon>Fungi</taxon>
        <taxon>Dikarya</taxon>
        <taxon>Ascomycota</taxon>
        <taxon>Pezizomycotina</taxon>
        <taxon>Dothideomycetes</taxon>
        <taxon>Dothideomycetes incertae sedis</taxon>
        <taxon>Phaeotrichales</taxon>
        <taxon>Phaeotrichaceae</taxon>
        <taxon>Trichodelitschia</taxon>
    </lineage>
</organism>
<dbReference type="EMBL" id="ML996703">
    <property type="protein sequence ID" value="KAF2397325.1"/>
    <property type="molecule type" value="Genomic_DNA"/>
</dbReference>
<accession>A0A6G1HNJ3</accession>
<dbReference type="InterPro" id="IPR050282">
    <property type="entry name" value="Cycloisomerase_2"/>
</dbReference>
<dbReference type="AlphaFoldDB" id="A0A6G1HNJ3"/>
<dbReference type="InterPro" id="IPR015943">
    <property type="entry name" value="WD40/YVTN_repeat-like_dom_sf"/>
</dbReference>
<dbReference type="SUPFAM" id="SSF50974">
    <property type="entry name" value="Nitrous oxide reductase, N-terminal domain"/>
    <property type="match status" value="1"/>
</dbReference>
<evidence type="ECO:0000256" key="1">
    <source>
        <dbReference type="ARBA" id="ARBA00005564"/>
    </source>
</evidence>
<dbReference type="Proteomes" id="UP000799640">
    <property type="component" value="Unassembled WGS sequence"/>
</dbReference>
<dbReference type="OrthoDB" id="9972196at2759"/>
<name>A0A6G1HNJ3_9PEZI</name>
<dbReference type="InterPro" id="IPR019405">
    <property type="entry name" value="Lactonase_7-beta_prop"/>
</dbReference>
<sequence length="414" mass="44424">MRFLLFSFAALAAALPYTTEDCYGEATNETTKYGAAHYNLYVATYAGWVSSQRFPAMTTQGMNLTSNITACGVSPSWLAVDNDNSIIYCVDENQPSANSSSLNALQKKYDGSIVAHSSVKLPFAAPVHATPFGYPKTFHLALAHYTGYVSVVTPGGPAANNLSLYQSFNLTGGPHGPNPARQADGPHPHQTLLDPTGQYIIVPDLGADLLRLFYWNKNATTVKLQELSTTPVFPAGGGPRHGRFWMPPGWKTGDDVYLFLASELSSAITTFRIGYPHGVGLTIQQLSTITDMGNTPIPSNTTYASEIKTSHDGKFLLVSYRGDQSFNTTTGPSDSIATWKIGAKGALEFVQLAPVGGSYPRSFSITGDDKYVAVGLQKSGKVVVLERDTVTGKLGQQKASMDGYGEVSCVTWDA</sequence>
<keyword evidence="2" id="KW-0413">Isomerase</keyword>